<dbReference type="PANTHER" id="PTHR23418:SF0">
    <property type="entry name" value="ACIREDUCTONE DIOXYGENASE"/>
    <property type="match status" value="1"/>
</dbReference>
<keyword evidence="4 11" id="KW-0028">Amino-acid biosynthesis</keyword>
<evidence type="ECO:0000256" key="7">
    <source>
        <dbReference type="ARBA" id="ARBA00023002"/>
    </source>
</evidence>
<dbReference type="OrthoDB" id="1867259at2759"/>
<dbReference type="InterPro" id="IPR011051">
    <property type="entry name" value="RmlC_Cupin_sf"/>
</dbReference>
<keyword evidence="6 11" id="KW-0223">Dioxygenase</keyword>
<evidence type="ECO:0000256" key="9">
    <source>
        <dbReference type="ARBA" id="ARBA00023167"/>
    </source>
</evidence>
<keyword evidence="13" id="KW-1185">Reference proteome</keyword>
<keyword evidence="3 11" id="KW-0533">Nickel</keyword>
<keyword evidence="5 11" id="KW-0479">Metal-binding</keyword>
<feature type="binding site" evidence="11">
    <location>
        <position position="130"/>
    </location>
    <ligand>
        <name>Ni(2+)</name>
        <dbReference type="ChEBI" id="CHEBI:49786"/>
        <note>for nickel-dependent acireductone dioxygenase activity</note>
    </ligand>
</feature>
<dbReference type="InterPro" id="IPR014710">
    <property type="entry name" value="RmlC-like_jellyroll"/>
</dbReference>
<evidence type="ECO:0000256" key="5">
    <source>
        <dbReference type="ARBA" id="ARBA00022723"/>
    </source>
</evidence>
<keyword evidence="2 11" id="KW-0963">Cytoplasm</keyword>
<comment type="similarity">
    <text evidence="11">Belongs to the acireductone dioxygenase (ARD) family.</text>
</comment>
<feature type="binding site" evidence="11">
    <location>
        <position position="87"/>
    </location>
    <ligand>
        <name>Ni(2+)</name>
        <dbReference type="ChEBI" id="CHEBI:49786"/>
        <note>for nickel-dependent acireductone dioxygenase activity</note>
    </ligand>
</feature>
<reference evidence="12" key="1">
    <citation type="submission" date="2022-07" db="EMBL/GenBank/DDBJ databases">
        <title>Phylogenomic reconstructions and comparative analyses of Kickxellomycotina fungi.</title>
        <authorList>
            <person name="Reynolds N.K."/>
            <person name="Stajich J.E."/>
            <person name="Barry K."/>
            <person name="Grigoriev I.V."/>
            <person name="Crous P."/>
            <person name="Smith M.E."/>
        </authorList>
    </citation>
    <scope>NUCLEOTIDE SEQUENCE</scope>
    <source>
        <strain evidence="12">CBS 109367</strain>
    </source>
</reference>
<feature type="binding site" evidence="11">
    <location>
        <position position="87"/>
    </location>
    <ligand>
        <name>Fe(2+)</name>
        <dbReference type="ChEBI" id="CHEBI:29033"/>
        <note>for iron-dependent acireductone dioxygenase activity</note>
    </ligand>
</feature>
<evidence type="ECO:0000256" key="4">
    <source>
        <dbReference type="ARBA" id="ARBA00022605"/>
    </source>
</evidence>
<accession>A0A9W8L2T1</accession>
<dbReference type="HAMAP" id="MF_03154">
    <property type="entry name" value="Salvage_MtnD_euk"/>
    <property type="match status" value="1"/>
</dbReference>
<dbReference type="EC" id="1.13.11.54" evidence="11"/>
<dbReference type="Proteomes" id="UP001151516">
    <property type="component" value="Unassembled WGS sequence"/>
</dbReference>
<evidence type="ECO:0000256" key="6">
    <source>
        <dbReference type="ARBA" id="ARBA00022964"/>
    </source>
</evidence>
<dbReference type="AlphaFoldDB" id="A0A9W8L2T1"/>
<keyword evidence="9 11" id="KW-0486">Methionine biosynthesis</keyword>
<comment type="function">
    <text evidence="11">Catalyzes 2 different reactions between oxygen and the acireductone 1,2-dihydroxy-3-keto-5-methylthiopentene (DHK-MTPene) depending upon the metal bound in the active site. Fe-containing acireductone dioxygenase (Fe-ARD) produces formate and 2-keto-4-methylthiobutyrate (KMTB), the alpha-ketoacid precursor of methionine in the methionine recycle pathway. Ni-containing acireductone dioxygenase (Ni-ARD) produces methylthiopropionate, carbon monoxide and formate, and does not lie on the methionine recycle pathway.</text>
</comment>
<gene>
    <name evidence="12" type="primary">ADI1_1</name>
    <name evidence="11" type="synonym">ADI1</name>
    <name evidence="12" type="ORF">IWW39_004308</name>
</gene>
<dbReference type="InterPro" id="IPR004313">
    <property type="entry name" value="ARD"/>
</dbReference>
<dbReference type="GO" id="GO:0005737">
    <property type="term" value="C:cytoplasm"/>
    <property type="evidence" value="ECO:0007669"/>
    <property type="project" value="UniProtKB-SubCell"/>
</dbReference>
<evidence type="ECO:0000256" key="8">
    <source>
        <dbReference type="ARBA" id="ARBA00023004"/>
    </source>
</evidence>
<dbReference type="CDD" id="cd02232">
    <property type="entry name" value="cupin_ARD"/>
    <property type="match status" value="1"/>
</dbReference>
<evidence type="ECO:0000313" key="13">
    <source>
        <dbReference type="Proteomes" id="UP001151516"/>
    </source>
</evidence>
<dbReference type="GO" id="GO:0016151">
    <property type="term" value="F:nickel cation binding"/>
    <property type="evidence" value="ECO:0007669"/>
    <property type="project" value="UniProtKB-UniRule"/>
</dbReference>
<evidence type="ECO:0000256" key="3">
    <source>
        <dbReference type="ARBA" id="ARBA00022596"/>
    </source>
</evidence>
<proteinExistence type="inferred from homology"/>
<dbReference type="InterPro" id="IPR027496">
    <property type="entry name" value="ARD_euk"/>
</dbReference>
<comment type="caution">
    <text evidence="12">The sequence shown here is derived from an EMBL/GenBank/DDBJ whole genome shotgun (WGS) entry which is preliminary data.</text>
</comment>
<dbReference type="Pfam" id="PF03079">
    <property type="entry name" value="ARD"/>
    <property type="match status" value="1"/>
</dbReference>
<feature type="binding site" evidence="11">
    <location>
        <position position="91"/>
    </location>
    <ligand>
        <name>Ni(2+)</name>
        <dbReference type="ChEBI" id="CHEBI:49786"/>
        <note>for nickel-dependent acireductone dioxygenase activity</note>
    </ligand>
</feature>
<name>A0A9W8L2T1_9FUNG</name>
<evidence type="ECO:0000256" key="11">
    <source>
        <dbReference type="HAMAP-Rule" id="MF_03154"/>
    </source>
</evidence>
<dbReference type="EMBL" id="JANBTX010000156">
    <property type="protein sequence ID" value="KAJ2685377.1"/>
    <property type="molecule type" value="Genomic_DNA"/>
</dbReference>
<evidence type="ECO:0000313" key="12">
    <source>
        <dbReference type="EMBL" id="KAJ2685377.1"/>
    </source>
</evidence>
<feature type="binding site" evidence="11">
    <location>
        <position position="91"/>
    </location>
    <ligand>
        <name>Fe(2+)</name>
        <dbReference type="ChEBI" id="CHEBI:29033"/>
        <note>for iron-dependent acireductone dioxygenase activity</note>
    </ligand>
</feature>
<keyword evidence="8 11" id="KW-0408">Iron</keyword>
<dbReference type="EC" id="1.13.11.53" evidence="11"/>
<comment type="cofactor">
    <cofactor evidence="11">
        <name>Fe(2+)</name>
        <dbReference type="ChEBI" id="CHEBI:29033"/>
    </cofactor>
    <cofactor evidence="11">
        <name>Ni(2+)</name>
        <dbReference type="ChEBI" id="CHEBI:49786"/>
    </cofactor>
    <text evidence="11">Binds either 1 Fe or Ni cation per monomer. Iron-binding promotes an acireductone dioxygenase reaction producing 2-keto-4-methylthiobutyrate, while nickel-binding promotes an acireductone dioxygenase reaction producing 3-(methylsulfanyl)propanoate.</text>
</comment>
<feature type="binding site" evidence="11">
    <location>
        <position position="85"/>
    </location>
    <ligand>
        <name>Ni(2+)</name>
        <dbReference type="ChEBI" id="CHEBI:49786"/>
        <note>for nickel-dependent acireductone dioxygenase activity</note>
    </ligand>
</feature>
<keyword evidence="10 11" id="KW-0539">Nucleus</keyword>
<dbReference type="Gene3D" id="2.60.120.10">
    <property type="entry name" value="Jelly Rolls"/>
    <property type="match status" value="1"/>
</dbReference>
<dbReference type="GO" id="GO:0005634">
    <property type="term" value="C:nucleus"/>
    <property type="evidence" value="ECO:0007669"/>
    <property type="project" value="UniProtKB-SubCell"/>
</dbReference>
<feature type="binding site" evidence="11">
    <location>
        <position position="130"/>
    </location>
    <ligand>
        <name>Fe(2+)</name>
        <dbReference type="ChEBI" id="CHEBI:29033"/>
        <note>for iron-dependent acireductone dioxygenase activity</note>
    </ligand>
</feature>
<comment type="subcellular location">
    <subcellularLocation>
        <location evidence="11">Cytoplasm</location>
    </subcellularLocation>
    <subcellularLocation>
        <location evidence="11">Nucleus</location>
    </subcellularLocation>
</comment>
<evidence type="ECO:0000256" key="10">
    <source>
        <dbReference type="ARBA" id="ARBA00023242"/>
    </source>
</evidence>
<dbReference type="PANTHER" id="PTHR23418">
    <property type="entry name" value="ACIREDUCTONE DIOXYGENASE"/>
    <property type="match status" value="1"/>
</dbReference>
<evidence type="ECO:0000256" key="2">
    <source>
        <dbReference type="ARBA" id="ARBA00022490"/>
    </source>
</evidence>
<comment type="pathway">
    <text evidence="11">Amino-acid biosynthesis; L-methionine biosynthesis via salvage pathway; L-methionine from S-methyl-5-thio-alpha-D-ribose 1-phosphate: step 5/6.</text>
</comment>
<dbReference type="GO" id="GO:0010309">
    <property type="term" value="F:acireductone dioxygenase [iron(II)-requiring] activity"/>
    <property type="evidence" value="ECO:0007669"/>
    <property type="project" value="UniProtKB-UniRule"/>
</dbReference>
<dbReference type="FunFam" id="2.60.120.10:FF:000099">
    <property type="entry name" value="1,2-dihydroxy-3-keto-5-methylthiopentene dioxygenase"/>
    <property type="match status" value="1"/>
</dbReference>
<dbReference type="GO" id="GO:0010308">
    <property type="term" value="F:acireductone dioxygenase (Ni2+-requiring) activity"/>
    <property type="evidence" value="ECO:0007669"/>
    <property type="project" value="UniProtKB-UniRule"/>
</dbReference>
<keyword evidence="7 11" id="KW-0560">Oxidoreductase</keyword>
<dbReference type="GO" id="GO:0005506">
    <property type="term" value="F:iron ion binding"/>
    <property type="evidence" value="ECO:0007669"/>
    <property type="project" value="UniProtKB-UniRule"/>
</dbReference>
<evidence type="ECO:0000256" key="1">
    <source>
        <dbReference type="ARBA" id="ARBA00000428"/>
    </source>
</evidence>
<sequence length="179" mass="21213">MRAYLYDNSDADQRELHDSGIPVSIEELNAINVQYQRLEGSLEEQMKVVEQLCVERSYKNRDEIHISPTLLPNYEEKIKIFFTEHIHEDEEIRFIIEGSGFFDVRDRLDRWVRILVEVGDLLIVPAGIYHRFTLDTSNYIRAMRLFKEDPKWTPINRPLADDNKYRVEHLKTIGPLSFC</sequence>
<dbReference type="GO" id="GO:0019509">
    <property type="term" value="P:L-methionine salvage from methylthioadenosine"/>
    <property type="evidence" value="ECO:0007669"/>
    <property type="project" value="UniProtKB-UniRule"/>
</dbReference>
<comment type="catalytic activity">
    <reaction evidence="11">
        <text>1,2-dihydroxy-5-(methylsulfanyl)pent-1-en-3-one + O2 = 3-(methylsulfanyl)propanoate + CO + formate + 2 H(+)</text>
        <dbReference type="Rhea" id="RHEA:14161"/>
        <dbReference type="ChEBI" id="CHEBI:15378"/>
        <dbReference type="ChEBI" id="CHEBI:15379"/>
        <dbReference type="ChEBI" id="CHEBI:15740"/>
        <dbReference type="ChEBI" id="CHEBI:17245"/>
        <dbReference type="ChEBI" id="CHEBI:49016"/>
        <dbReference type="ChEBI" id="CHEBI:49252"/>
        <dbReference type="EC" id="1.13.11.53"/>
    </reaction>
</comment>
<feature type="binding site" evidence="11">
    <location>
        <position position="85"/>
    </location>
    <ligand>
        <name>Fe(2+)</name>
        <dbReference type="ChEBI" id="CHEBI:29033"/>
        <note>for iron-dependent acireductone dioxygenase activity</note>
    </ligand>
</feature>
<protein>
    <recommendedName>
        <fullName evidence="11">Acireductone dioxygenase</fullName>
    </recommendedName>
    <alternativeName>
        <fullName evidence="11">Acireductone dioxygenase (Fe(2+)-requiring)</fullName>
        <shortName evidence="11">ARD'</shortName>
        <shortName evidence="11">Fe-ARD</shortName>
        <ecNumber evidence="11">1.13.11.54</ecNumber>
    </alternativeName>
    <alternativeName>
        <fullName evidence="11">Acireductone dioxygenase (Ni(2+)-requiring)</fullName>
        <shortName evidence="11">ARD</shortName>
        <shortName evidence="11">Ni-ARD</shortName>
        <ecNumber evidence="11">1.13.11.53</ecNumber>
    </alternativeName>
</protein>
<dbReference type="SUPFAM" id="SSF51182">
    <property type="entry name" value="RmlC-like cupins"/>
    <property type="match status" value="1"/>
</dbReference>
<organism evidence="12 13">
    <name type="scientific">Coemansia spiralis</name>
    <dbReference type="NCBI Taxonomy" id="417178"/>
    <lineage>
        <taxon>Eukaryota</taxon>
        <taxon>Fungi</taxon>
        <taxon>Fungi incertae sedis</taxon>
        <taxon>Zoopagomycota</taxon>
        <taxon>Kickxellomycotina</taxon>
        <taxon>Kickxellomycetes</taxon>
        <taxon>Kickxellales</taxon>
        <taxon>Kickxellaceae</taxon>
        <taxon>Coemansia</taxon>
    </lineage>
</organism>
<comment type="catalytic activity">
    <reaction evidence="1 11">
        <text>1,2-dihydroxy-5-(methylsulfanyl)pent-1-en-3-one + O2 = 4-methylsulfanyl-2-oxobutanoate + formate + 2 H(+)</text>
        <dbReference type="Rhea" id="RHEA:24504"/>
        <dbReference type="ChEBI" id="CHEBI:15378"/>
        <dbReference type="ChEBI" id="CHEBI:15379"/>
        <dbReference type="ChEBI" id="CHEBI:15740"/>
        <dbReference type="ChEBI" id="CHEBI:16723"/>
        <dbReference type="ChEBI" id="CHEBI:49252"/>
        <dbReference type="EC" id="1.13.11.54"/>
    </reaction>
</comment>